<dbReference type="GO" id="GO:0004476">
    <property type="term" value="F:mannose-6-phosphate isomerase activity"/>
    <property type="evidence" value="ECO:0007669"/>
    <property type="project" value="UniProtKB-EC"/>
</dbReference>
<dbReference type="InterPro" id="IPR001250">
    <property type="entry name" value="Man6P_Isoase-1"/>
</dbReference>
<feature type="binding site" evidence="8">
    <location>
        <position position="71"/>
    </location>
    <ligand>
        <name>Zn(2+)</name>
        <dbReference type="ChEBI" id="CHEBI:29105"/>
    </ligand>
</feature>
<protein>
    <recommendedName>
        <fullName evidence="3">mannose-6-phosphate isomerase</fullName>
        <ecNumber evidence="3">5.3.1.8</ecNumber>
    </recommendedName>
</protein>
<comment type="similarity">
    <text evidence="2">Belongs to the mannose-6-phosphate isomerase type 1 family.</text>
</comment>
<dbReference type="Gene3D" id="1.10.441.10">
    <property type="entry name" value="Phosphomannose Isomerase, domain 2"/>
    <property type="match status" value="1"/>
</dbReference>
<dbReference type="PIRSF" id="PIRSF001480">
    <property type="entry name" value="Mannose-6-phosphate_isomerase"/>
    <property type="match status" value="1"/>
</dbReference>
<evidence type="ECO:0000313" key="11">
    <source>
        <dbReference type="Proteomes" id="UP000310458"/>
    </source>
</evidence>
<feature type="domain" description="Phosphomannose isomerase type I catalytic" evidence="9">
    <location>
        <begin position="52"/>
        <end position="120"/>
    </location>
</feature>
<dbReference type="Proteomes" id="UP000310458">
    <property type="component" value="Unassembled WGS sequence"/>
</dbReference>
<dbReference type="GO" id="GO:0005975">
    <property type="term" value="P:carbohydrate metabolic process"/>
    <property type="evidence" value="ECO:0007669"/>
    <property type="project" value="InterPro"/>
</dbReference>
<organism evidence="10 11">
    <name type="scientific">Nesterenkonia salmonea</name>
    <dbReference type="NCBI Taxonomy" id="1804987"/>
    <lineage>
        <taxon>Bacteria</taxon>
        <taxon>Bacillati</taxon>
        <taxon>Actinomycetota</taxon>
        <taxon>Actinomycetes</taxon>
        <taxon>Micrococcales</taxon>
        <taxon>Micrococcaceae</taxon>
        <taxon>Nesterenkonia</taxon>
    </lineage>
</organism>
<dbReference type="InterPro" id="IPR046457">
    <property type="entry name" value="PMI_typeI_cat"/>
</dbReference>
<evidence type="ECO:0000256" key="8">
    <source>
        <dbReference type="PIRSR" id="PIRSR001480-2"/>
    </source>
</evidence>
<comment type="caution">
    <text evidence="10">The sequence shown here is derived from an EMBL/GenBank/DDBJ whole genome shotgun (WGS) entry which is preliminary data.</text>
</comment>
<evidence type="ECO:0000256" key="6">
    <source>
        <dbReference type="ARBA" id="ARBA00023235"/>
    </source>
</evidence>
<keyword evidence="5 8" id="KW-0862">Zinc</keyword>
<comment type="cofactor">
    <cofactor evidence="8">
        <name>Zn(2+)</name>
        <dbReference type="ChEBI" id="CHEBI:29105"/>
    </cofactor>
    <text evidence="8">Binds 1 zinc ion per subunit.</text>
</comment>
<feature type="binding site" evidence="8">
    <location>
        <position position="234"/>
    </location>
    <ligand>
        <name>Zn(2+)</name>
        <dbReference type="ChEBI" id="CHEBI:29105"/>
    </ligand>
</feature>
<evidence type="ECO:0000313" key="10">
    <source>
        <dbReference type="EMBL" id="TLP99518.1"/>
    </source>
</evidence>
<evidence type="ECO:0000259" key="9">
    <source>
        <dbReference type="Pfam" id="PF20511"/>
    </source>
</evidence>
<evidence type="ECO:0000256" key="4">
    <source>
        <dbReference type="ARBA" id="ARBA00022723"/>
    </source>
</evidence>
<dbReference type="PANTHER" id="PTHR10309">
    <property type="entry name" value="MANNOSE-6-PHOSPHATE ISOMERASE"/>
    <property type="match status" value="1"/>
</dbReference>
<keyword evidence="11" id="KW-1185">Reference proteome</keyword>
<dbReference type="SUPFAM" id="SSF51182">
    <property type="entry name" value="RmlC-like cupins"/>
    <property type="match status" value="1"/>
</dbReference>
<sequence>MTNPIRDYAWGSKTAFSELFGWVASASPQAEIWMGSHPADPSRLETGETLTDVPFMVKVLAAEIPLSIQAHPTQEQAQAGFAAEQAAGIPVDAPERTYRDPHHKPELALALTPFIALSGFDDPGAVVGRLTQVQRLIAEGDLAIAVESLCADILRDDYATAVRTALEDPSGLLSVAAEELAMRDTSSLEPVLADTLKRTGASFPGDSSIFVALMLHRVDLSPGEAIYVAPGTLHAYLHGAAVEVQACSDNVLRGGLTSKFIDVNGLLKTMNTAPQNPHIVEPVLTGSGIRRYVTEAKEFQLTQIDFPDVGMEYRTDGAGPMIALCTSGELAAGGISLCAGESAYIADGSSVVLTAENAQLLITQPRSQDPDSVDGDL</sequence>
<keyword evidence="4 8" id="KW-0479">Metal-binding</keyword>
<dbReference type="EC" id="5.3.1.8" evidence="3"/>
<dbReference type="CDD" id="cd07011">
    <property type="entry name" value="cupin_PMI_type_I_N"/>
    <property type="match status" value="1"/>
</dbReference>
<feature type="active site" evidence="7">
    <location>
        <position position="253"/>
    </location>
</feature>
<dbReference type="Gene3D" id="2.60.120.10">
    <property type="entry name" value="Jelly Rolls"/>
    <property type="match status" value="2"/>
</dbReference>
<evidence type="ECO:0000256" key="1">
    <source>
        <dbReference type="ARBA" id="ARBA00000757"/>
    </source>
</evidence>
<name>A0A5R9BG37_9MICC</name>
<feature type="binding site" evidence="8">
    <location>
        <position position="106"/>
    </location>
    <ligand>
        <name>Zn(2+)</name>
        <dbReference type="ChEBI" id="CHEBI:29105"/>
    </ligand>
</feature>
<dbReference type="InterPro" id="IPR014710">
    <property type="entry name" value="RmlC-like_jellyroll"/>
</dbReference>
<dbReference type="Pfam" id="PF20511">
    <property type="entry name" value="PMI_typeI_cat"/>
    <property type="match status" value="2"/>
</dbReference>
<dbReference type="InterPro" id="IPR011051">
    <property type="entry name" value="RmlC_Cupin_sf"/>
</dbReference>
<reference evidence="10 11" key="1">
    <citation type="submission" date="2019-05" db="EMBL/GenBank/DDBJ databases">
        <title>Nesterenkonia sp. GY074 isolated from the Southern Atlantic Ocean.</title>
        <authorList>
            <person name="Zhang G."/>
        </authorList>
    </citation>
    <scope>NUCLEOTIDE SEQUENCE [LARGE SCALE GENOMIC DNA]</scope>
    <source>
        <strain evidence="10 11">GY074</strain>
    </source>
</reference>
<dbReference type="AlphaFoldDB" id="A0A5R9BG37"/>
<dbReference type="RefSeq" id="WP_138251985.1">
    <property type="nucleotide sequence ID" value="NZ_VAVZ01000005.1"/>
</dbReference>
<dbReference type="GO" id="GO:0009298">
    <property type="term" value="P:GDP-mannose biosynthetic process"/>
    <property type="evidence" value="ECO:0007669"/>
    <property type="project" value="InterPro"/>
</dbReference>
<evidence type="ECO:0000256" key="2">
    <source>
        <dbReference type="ARBA" id="ARBA00010772"/>
    </source>
</evidence>
<dbReference type="PRINTS" id="PR00714">
    <property type="entry name" value="MAN6PISMRASE"/>
</dbReference>
<dbReference type="PANTHER" id="PTHR10309:SF0">
    <property type="entry name" value="MANNOSE-6-PHOSPHATE ISOMERASE"/>
    <property type="match status" value="1"/>
</dbReference>
<keyword evidence="6 10" id="KW-0413">Isomerase</keyword>
<dbReference type="InterPro" id="IPR016305">
    <property type="entry name" value="Mannose-6-P_Isomerase"/>
</dbReference>
<gene>
    <name evidence="10" type="primary">manA</name>
    <name evidence="10" type="ORF">FEF26_02590</name>
</gene>
<evidence type="ECO:0000256" key="7">
    <source>
        <dbReference type="PIRSR" id="PIRSR001480-1"/>
    </source>
</evidence>
<comment type="catalytic activity">
    <reaction evidence="1">
        <text>D-mannose 6-phosphate = D-fructose 6-phosphate</text>
        <dbReference type="Rhea" id="RHEA:12356"/>
        <dbReference type="ChEBI" id="CHEBI:58735"/>
        <dbReference type="ChEBI" id="CHEBI:61527"/>
        <dbReference type="EC" id="5.3.1.8"/>
    </reaction>
</comment>
<accession>A0A5R9BG37</accession>
<feature type="domain" description="Phosphomannose isomerase type I catalytic" evidence="9">
    <location>
        <begin position="3"/>
        <end position="48"/>
    </location>
</feature>
<dbReference type="GO" id="GO:0008270">
    <property type="term" value="F:zinc ion binding"/>
    <property type="evidence" value="ECO:0007669"/>
    <property type="project" value="InterPro"/>
</dbReference>
<dbReference type="OrthoDB" id="9792649at2"/>
<proteinExistence type="inferred from homology"/>
<feature type="binding site" evidence="8">
    <location>
        <position position="69"/>
    </location>
    <ligand>
        <name>Zn(2+)</name>
        <dbReference type="ChEBI" id="CHEBI:29105"/>
    </ligand>
</feature>
<dbReference type="GO" id="GO:0005829">
    <property type="term" value="C:cytosol"/>
    <property type="evidence" value="ECO:0007669"/>
    <property type="project" value="TreeGrafter"/>
</dbReference>
<evidence type="ECO:0000256" key="5">
    <source>
        <dbReference type="ARBA" id="ARBA00022833"/>
    </source>
</evidence>
<dbReference type="EMBL" id="VAVZ01000005">
    <property type="protein sequence ID" value="TLP99518.1"/>
    <property type="molecule type" value="Genomic_DNA"/>
</dbReference>
<dbReference type="NCBIfam" id="TIGR00218">
    <property type="entry name" value="manA"/>
    <property type="match status" value="1"/>
</dbReference>
<evidence type="ECO:0000256" key="3">
    <source>
        <dbReference type="ARBA" id="ARBA00011956"/>
    </source>
</evidence>